<proteinExistence type="predicted"/>
<sequence>MSKKTVILIVEWCIAILFVFLFFRGYNPYMGSLTPTKAHELSERSYHYGPSKIVKVVPFGGNTTVYLGVYKEWFSSDTVIKRGLGWHPGGGVGGVWIDSSKPLTYSWSVSERDKKLTLAQFYGYVSDPEITTVVLYTETDSVDNKEARTLSTMSQEINEDRMFLFIWNDKDLNSHWKSIQGLDQEGKVVYEEKFN</sequence>
<evidence type="ECO:0000313" key="3">
    <source>
        <dbReference type="Proteomes" id="UP000279446"/>
    </source>
</evidence>
<keyword evidence="1" id="KW-0472">Membrane</keyword>
<comment type="caution">
    <text evidence="2">The sequence shown here is derived from an EMBL/GenBank/DDBJ whole genome shotgun (WGS) entry which is preliminary data.</text>
</comment>
<dbReference type="OrthoDB" id="1805863at2"/>
<dbReference type="EMBL" id="RZNY01000011">
    <property type="protein sequence ID" value="RUT45561.1"/>
    <property type="molecule type" value="Genomic_DNA"/>
</dbReference>
<accession>A0A433Y885</accession>
<protein>
    <submittedName>
        <fullName evidence="2">DUF5044 domain-containing protein</fullName>
    </submittedName>
</protein>
<dbReference type="Proteomes" id="UP000279446">
    <property type="component" value="Unassembled WGS sequence"/>
</dbReference>
<name>A0A433Y885_9BACL</name>
<evidence type="ECO:0000256" key="1">
    <source>
        <dbReference type="SAM" id="Phobius"/>
    </source>
</evidence>
<feature type="transmembrane region" description="Helical" evidence="1">
    <location>
        <begin position="6"/>
        <end position="23"/>
    </location>
</feature>
<gene>
    <name evidence="2" type="ORF">EJP82_14815</name>
</gene>
<keyword evidence="1" id="KW-1133">Transmembrane helix</keyword>
<evidence type="ECO:0000313" key="2">
    <source>
        <dbReference type="EMBL" id="RUT45561.1"/>
    </source>
</evidence>
<keyword evidence="1" id="KW-0812">Transmembrane</keyword>
<keyword evidence="3" id="KW-1185">Reference proteome</keyword>
<reference evidence="2 3" key="1">
    <citation type="submission" date="2018-12" db="EMBL/GenBank/DDBJ databases">
        <authorList>
            <person name="Sun L."/>
            <person name="Chen Z."/>
        </authorList>
    </citation>
    <scope>NUCLEOTIDE SEQUENCE [LARGE SCALE GENOMIC DNA]</scope>
    <source>
        <strain evidence="2 3">DSM 15890</strain>
    </source>
</reference>
<organism evidence="2 3">
    <name type="scientific">Paenibacillus anaericanus</name>
    <dbReference type="NCBI Taxonomy" id="170367"/>
    <lineage>
        <taxon>Bacteria</taxon>
        <taxon>Bacillati</taxon>
        <taxon>Bacillota</taxon>
        <taxon>Bacilli</taxon>
        <taxon>Bacillales</taxon>
        <taxon>Paenibacillaceae</taxon>
        <taxon>Paenibacillus</taxon>
    </lineage>
</organism>
<dbReference type="InterPro" id="IPR032243">
    <property type="entry name" value="DUF5044"/>
</dbReference>
<dbReference type="Pfam" id="PF16447">
    <property type="entry name" value="DUF5044"/>
    <property type="match status" value="1"/>
</dbReference>
<dbReference type="RefSeq" id="WP_127192836.1">
    <property type="nucleotide sequence ID" value="NZ_RZNY01000011.1"/>
</dbReference>
<dbReference type="AlphaFoldDB" id="A0A433Y885"/>